<evidence type="ECO:0000259" key="8">
    <source>
        <dbReference type="Pfam" id="PF12704"/>
    </source>
</evidence>
<keyword evidence="2" id="KW-1003">Cell membrane</keyword>
<feature type="transmembrane region" description="Helical" evidence="6">
    <location>
        <begin position="356"/>
        <end position="379"/>
    </location>
</feature>
<keyword evidence="4 6" id="KW-1133">Transmembrane helix</keyword>
<keyword evidence="5 6" id="KW-0472">Membrane</keyword>
<keyword evidence="10" id="KW-1185">Reference proteome</keyword>
<feature type="domain" description="ABC3 transporter permease C-terminal" evidence="7">
    <location>
        <begin position="317"/>
        <end position="433"/>
    </location>
</feature>
<evidence type="ECO:0000259" key="7">
    <source>
        <dbReference type="Pfam" id="PF02687"/>
    </source>
</evidence>
<organism evidence="9 10">
    <name type="scientific">Dyella monticola</name>
    <dbReference type="NCBI Taxonomy" id="1927958"/>
    <lineage>
        <taxon>Bacteria</taxon>
        <taxon>Pseudomonadati</taxon>
        <taxon>Pseudomonadota</taxon>
        <taxon>Gammaproteobacteria</taxon>
        <taxon>Lysobacterales</taxon>
        <taxon>Rhodanobacteraceae</taxon>
        <taxon>Dyella</taxon>
    </lineage>
</organism>
<feature type="transmembrane region" description="Helical" evidence="6">
    <location>
        <begin position="399"/>
        <end position="423"/>
    </location>
</feature>
<dbReference type="GO" id="GO:0022857">
    <property type="term" value="F:transmembrane transporter activity"/>
    <property type="evidence" value="ECO:0007669"/>
    <property type="project" value="TreeGrafter"/>
</dbReference>
<sequence>MFGYYLQLAMHSFRRSPGLTVLMVIIMGIGVAASMTTYAVFRAVSGDPLPEKSAQLFVPQIDNIGPQNGSSGNQLPDALTYTDAMALMRAKAGARQTAIYPIVGDVVPDEHLQLRPFTANGYAAYADFFAMFNVPFRYGHGWHSDDDDRAGNVIAISNRLNQRLFAGINSVGQTLNVDGHDYRVVGVMDDWNPQPRFYDVNNGFSFGDTPDYYLPFTRAVALHIGSNGNNNCSASGKPLTPGWDGWLRSECTWVSLWVQLPDATSVQRYRQFLSHYASEQQRAGRFKWASNVRLFDLNGWLDHEGVVPPEARVSLLVAMGFLFVCLVNTVGLLLAKIMRRAGEIGVRRALGASRGHIYGQFLAEAAAIGAAGGLLGLLLTAAGMHGTDLLFDPDIAKLAHLTAGLISSTVLVAIFATIIAGLYPAWRAARVQPSWQLKSQ</sequence>
<evidence type="ECO:0000256" key="3">
    <source>
        <dbReference type="ARBA" id="ARBA00022692"/>
    </source>
</evidence>
<dbReference type="GO" id="GO:0005886">
    <property type="term" value="C:plasma membrane"/>
    <property type="evidence" value="ECO:0007669"/>
    <property type="project" value="UniProtKB-SubCell"/>
</dbReference>
<dbReference type="InterPro" id="IPR003838">
    <property type="entry name" value="ABC3_permease_C"/>
</dbReference>
<evidence type="ECO:0000256" key="5">
    <source>
        <dbReference type="ARBA" id="ARBA00023136"/>
    </source>
</evidence>
<reference evidence="9 10" key="1">
    <citation type="submission" date="2018-07" db="EMBL/GenBank/DDBJ databases">
        <title>Dyella monticola sp. nov. and Dyella psychrodurans sp. nov. isolated from monsoon evergreen broad-leaved forest soil of Dinghu Mountain, China.</title>
        <authorList>
            <person name="Gao Z."/>
            <person name="Qiu L."/>
        </authorList>
    </citation>
    <scope>NUCLEOTIDE SEQUENCE [LARGE SCALE GENOMIC DNA]</scope>
    <source>
        <strain evidence="9 10">4G-K06</strain>
    </source>
</reference>
<feature type="domain" description="MacB-like periplasmic core" evidence="8">
    <location>
        <begin position="20"/>
        <end position="268"/>
    </location>
</feature>
<evidence type="ECO:0000256" key="1">
    <source>
        <dbReference type="ARBA" id="ARBA00004651"/>
    </source>
</evidence>
<dbReference type="InterPro" id="IPR025857">
    <property type="entry name" value="MacB_PCD"/>
</dbReference>
<dbReference type="PANTHER" id="PTHR30572:SF18">
    <property type="entry name" value="ABC-TYPE MACROLIDE FAMILY EXPORT SYSTEM PERMEASE COMPONENT 2"/>
    <property type="match status" value="1"/>
</dbReference>
<comment type="subcellular location">
    <subcellularLocation>
        <location evidence="1">Cell membrane</location>
        <topology evidence="1">Multi-pass membrane protein</topology>
    </subcellularLocation>
</comment>
<dbReference type="Pfam" id="PF02687">
    <property type="entry name" value="FtsX"/>
    <property type="match status" value="1"/>
</dbReference>
<dbReference type="AlphaFoldDB" id="A0A370WWZ5"/>
<dbReference type="InterPro" id="IPR050250">
    <property type="entry name" value="Macrolide_Exporter_MacB"/>
</dbReference>
<accession>A0A370WWZ5</accession>
<name>A0A370WWZ5_9GAMM</name>
<dbReference type="Proteomes" id="UP000254258">
    <property type="component" value="Unassembled WGS sequence"/>
</dbReference>
<dbReference type="OrthoDB" id="8735006at2"/>
<proteinExistence type="predicted"/>
<evidence type="ECO:0000256" key="6">
    <source>
        <dbReference type="SAM" id="Phobius"/>
    </source>
</evidence>
<evidence type="ECO:0000256" key="4">
    <source>
        <dbReference type="ARBA" id="ARBA00022989"/>
    </source>
</evidence>
<evidence type="ECO:0000256" key="2">
    <source>
        <dbReference type="ARBA" id="ARBA00022475"/>
    </source>
</evidence>
<dbReference type="PANTHER" id="PTHR30572">
    <property type="entry name" value="MEMBRANE COMPONENT OF TRANSPORTER-RELATED"/>
    <property type="match status" value="1"/>
</dbReference>
<feature type="transmembrane region" description="Helical" evidence="6">
    <location>
        <begin position="21"/>
        <end position="41"/>
    </location>
</feature>
<keyword evidence="3 6" id="KW-0812">Transmembrane</keyword>
<dbReference type="Pfam" id="PF12704">
    <property type="entry name" value="MacB_PCD"/>
    <property type="match status" value="1"/>
</dbReference>
<dbReference type="RefSeq" id="WP_115496234.1">
    <property type="nucleotide sequence ID" value="NZ_QRBE01000008.1"/>
</dbReference>
<protein>
    <submittedName>
        <fullName evidence="9">ABC transporter permease</fullName>
    </submittedName>
</protein>
<dbReference type="EMBL" id="QRBE01000008">
    <property type="protein sequence ID" value="RDS80576.1"/>
    <property type="molecule type" value="Genomic_DNA"/>
</dbReference>
<comment type="caution">
    <text evidence="9">The sequence shown here is derived from an EMBL/GenBank/DDBJ whole genome shotgun (WGS) entry which is preliminary data.</text>
</comment>
<feature type="transmembrane region" description="Helical" evidence="6">
    <location>
        <begin position="313"/>
        <end position="335"/>
    </location>
</feature>
<evidence type="ECO:0000313" key="10">
    <source>
        <dbReference type="Proteomes" id="UP000254258"/>
    </source>
</evidence>
<evidence type="ECO:0000313" key="9">
    <source>
        <dbReference type="EMBL" id="RDS80576.1"/>
    </source>
</evidence>
<gene>
    <name evidence="9" type="ORF">DWU98_14315</name>
</gene>